<keyword evidence="4 9" id="KW-0997">Cell inner membrane</keyword>
<dbReference type="RefSeq" id="WP_284377164.1">
    <property type="nucleotide sequence ID" value="NZ_BSNN01000002.1"/>
</dbReference>
<evidence type="ECO:0000313" key="11">
    <source>
        <dbReference type="EMBL" id="GLQ35082.1"/>
    </source>
</evidence>
<dbReference type="InterPro" id="IPR007387">
    <property type="entry name" value="TRAP_DctQ"/>
</dbReference>
<dbReference type="InterPro" id="IPR055348">
    <property type="entry name" value="DctQ"/>
</dbReference>
<evidence type="ECO:0000256" key="7">
    <source>
        <dbReference type="ARBA" id="ARBA00023136"/>
    </source>
</evidence>
<comment type="subunit">
    <text evidence="9">The complex comprises the extracytoplasmic solute receptor protein and the two transmembrane proteins.</text>
</comment>
<dbReference type="PANTHER" id="PTHR35011:SF2">
    <property type="entry name" value="2,3-DIKETO-L-GULONATE TRAP TRANSPORTER SMALL PERMEASE PROTEIN YIAM"/>
    <property type="match status" value="1"/>
</dbReference>
<evidence type="ECO:0000256" key="6">
    <source>
        <dbReference type="ARBA" id="ARBA00022989"/>
    </source>
</evidence>
<comment type="caution">
    <text evidence="11">The sequence shown here is derived from an EMBL/GenBank/DDBJ whole genome shotgun (WGS) entry which is preliminary data.</text>
</comment>
<feature type="transmembrane region" description="Helical" evidence="9">
    <location>
        <begin position="12"/>
        <end position="38"/>
    </location>
</feature>
<reference evidence="12" key="1">
    <citation type="journal article" date="2019" name="Int. J. Syst. Evol. Microbiol.">
        <title>The Global Catalogue of Microorganisms (GCM) 10K type strain sequencing project: providing services to taxonomists for standard genome sequencing and annotation.</title>
        <authorList>
            <consortium name="The Broad Institute Genomics Platform"/>
            <consortium name="The Broad Institute Genome Sequencing Center for Infectious Disease"/>
            <person name="Wu L."/>
            <person name="Ma J."/>
        </authorList>
    </citation>
    <scope>NUCLEOTIDE SEQUENCE [LARGE SCALE GENOMIC DNA]</scope>
    <source>
        <strain evidence="12">NBRC 110140</strain>
    </source>
</reference>
<protein>
    <recommendedName>
        <fullName evidence="9">TRAP transporter small permease protein</fullName>
    </recommendedName>
</protein>
<dbReference type="EMBL" id="BSNN01000002">
    <property type="protein sequence ID" value="GLQ35082.1"/>
    <property type="molecule type" value="Genomic_DNA"/>
</dbReference>
<keyword evidence="12" id="KW-1185">Reference proteome</keyword>
<accession>A0ABQ5VUG8</accession>
<organism evidence="11 12">
    <name type="scientific">Amylibacter marinus</name>
    <dbReference type="NCBI Taxonomy" id="1475483"/>
    <lineage>
        <taxon>Bacteria</taxon>
        <taxon>Pseudomonadati</taxon>
        <taxon>Pseudomonadota</taxon>
        <taxon>Alphaproteobacteria</taxon>
        <taxon>Rhodobacterales</taxon>
        <taxon>Paracoccaceae</taxon>
        <taxon>Amylibacter</taxon>
    </lineage>
</organism>
<keyword evidence="2 9" id="KW-0813">Transport</keyword>
<evidence type="ECO:0000256" key="8">
    <source>
        <dbReference type="ARBA" id="ARBA00038436"/>
    </source>
</evidence>
<comment type="subcellular location">
    <subcellularLocation>
        <location evidence="1 9">Cell inner membrane</location>
        <topology evidence="1 9">Multi-pass membrane protein</topology>
    </subcellularLocation>
</comment>
<keyword evidence="6 9" id="KW-1133">Transmembrane helix</keyword>
<gene>
    <name evidence="11" type="ORF">GCM10007939_13650</name>
</gene>
<keyword evidence="5 9" id="KW-0812">Transmembrane</keyword>
<evidence type="ECO:0000313" key="12">
    <source>
        <dbReference type="Proteomes" id="UP001156694"/>
    </source>
</evidence>
<keyword evidence="3" id="KW-1003">Cell membrane</keyword>
<dbReference type="Pfam" id="PF04290">
    <property type="entry name" value="DctQ"/>
    <property type="match status" value="1"/>
</dbReference>
<evidence type="ECO:0000256" key="2">
    <source>
        <dbReference type="ARBA" id="ARBA00022448"/>
    </source>
</evidence>
<evidence type="ECO:0000256" key="4">
    <source>
        <dbReference type="ARBA" id="ARBA00022519"/>
    </source>
</evidence>
<feature type="domain" description="Tripartite ATP-independent periplasmic transporters DctQ component" evidence="10">
    <location>
        <begin position="26"/>
        <end position="152"/>
    </location>
</feature>
<feature type="transmembrane region" description="Helical" evidence="9">
    <location>
        <begin position="129"/>
        <end position="148"/>
    </location>
</feature>
<evidence type="ECO:0000256" key="5">
    <source>
        <dbReference type="ARBA" id="ARBA00022692"/>
    </source>
</evidence>
<keyword evidence="7 9" id="KW-0472">Membrane</keyword>
<evidence type="ECO:0000256" key="9">
    <source>
        <dbReference type="RuleBase" id="RU369079"/>
    </source>
</evidence>
<comment type="similarity">
    <text evidence="8 9">Belongs to the TRAP transporter small permease family.</text>
</comment>
<evidence type="ECO:0000259" key="10">
    <source>
        <dbReference type="Pfam" id="PF04290"/>
    </source>
</evidence>
<feature type="transmembrane region" description="Helical" evidence="9">
    <location>
        <begin position="86"/>
        <end position="109"/>
    </location>
</feature>
<proteinExistence type="inferred from homology"/>
<name>A0ABQ5VUG8_9RHOB</name>
<evidence type="ECO:0000256" key="3">
    <source>
        <dbReference type="ARBA" id="ARBA00022475"/>
    </source>
</evidence>
<sequence length="180" mass="19992">MLKKFDGLLSVIETWFMVSLFLLGLALATLQVVLRYVFNTGIHWLEAGLVTALIWAMLFGAVRAVRDGFHPRVDLVPSLASPKVRAVLNFIGIGSAFALSTYVLIDAVFYAKFINMINVLHPELEIKMVYPFLIVPIMAALMTLRYALVLYTLCFNPSATSPDGQYRDHIGAKPTKGVVE</sequence>
<dbReference type="PANTHER" id="PTHR35011">
    <property type="entry name" value="2,3-DIKETO-L-GULONATE TRAP TRANSPORTER SMALL PERMEASE PROTEIN YIAM"/>
    <property type="match status" value="1"/>
</dbReference>
<comment type="function">
    <text evidence="9">Part of the tripartite ATP-independent periplasmic (TRAP) transport system.</text>
</comment>
<feature type="transmembrane region" description="Helical" evidence="9">
    <location>
        <begin position="44"/>
        <end position="65"/>
    </location>
</feature>
<evidence type="ECO:0000256" key="1">
    <source>
        <dbReference type="ARBA" id="ARBA00004429"/>
    </source>
</evidence>
<dbReference type="Proteomes" id="UP001156694">
    <property type="component" value="Unassembled WGS sequence"/>
</dbReference>